<organism evidence="1 2">
    <name type="scientific">Rhodoferax antarcticus ANT.BR</name>
    <dbReference type="NCBI Taxonomy" id="1111071"/>
    <lineage>
        <taxon>Bacteria</taxon>
        <taxon>Pseudomonadati</taxon>
        <taxon>Pseudomonadota</taxon>
        <taxon>Betaproteobacteria</taxon>
        <taxon>Burkholderiales</taxon>
        <taxon>Comamonadaceae</taxon>
        <taxon>Rhodoferax</taxon>
    </lineage>
</organism>
<name>A0A1Q8YJN7_9BURK</name>
<gene>
    <name evidence="1" type="ORF">BLL52_0520</name>
</gene>
<evidence type="ECO:0000313" key="1">
    <source>
        <dbReference type="EMBL" id="OLP08232.1"/>
    </source>
</evidence>
<reference evidence="1 2" key="1">
    <citation type="submission" date="2017-01" db="EMBL/GenBank/DDBJ databases">
        <title>Genome sequence of Rhodoferax antarcticus ANT.BR, a psychrophilic purple nonsulfur bacterium from an Antarctic microbial mat.</title>
        <authorList>
            <person name="Baker J."/>
            <person name="Riester C."/>
            <person name="Skinner B."/>
            <person name="Newell A."/>
            <person name="Swingley W."/>
            <person name="Madigan M."/>
            <person name="Jung D."/>
            <person name="Asao M."/>
            <person name="Chen M."/>
            <person name="Loughlin P."/>
            <person name="Pan H."/>
            <person name="Lin S."/>
            <person name="Li N."/>
            <person name="Shaw J."/>
            <person name="Prado M."/>
            <person name="Sherman C."/>
            <person name="Li X."/>
            <person name="Tang J."/>
            <person name="Blankenship R."/>
            <person name="Zhao T."/>
            <person name="Touchman J."/>
            <person name="Sattley M."/>
        </authorList>
    </citation>
    <scope>NUCLEOTIDE SEQUENCE [LARGE SCALE GENOMIC DNA]</scope>
    <source>
        <strain evidence="1 2">ANT.BR</strain>
    </source>
</reference>
<keyword evidence="1" id="KW-0456">Lyase</keyword>
<dbReference type="GO" id="GO:0016829">
    <property type="term" value="F:lyase activity"/>
    <property type="evidence" value="ECO:0007669"/>
    <property type="project" value="UniProtKB-KW"/>
</dbReference>
<proteinExistence type="predicted"/>
<dbReference type="InterPro" id="IPR008772">
    <property type="entry name" value="Phosphonate_metab_PhnH"/>
</dbReference>
<dbReference type="PIRSF" id="PIRSF020680">
    <property type="entry name" value="PhnH"/>
    <property type="match status" value="1"/>
</dbReference>
<dbReference type="AlphaFoldDB" id="A0A1Q8YJN7"/>
<dbReference type="NCBIfam" id="TIGR03292">
    <property type="entry name" value="PhnH_redo"/>
    <property type="match status" value="1"/>
</dbReference>
<sequence length="199" mass="21150">MNATSTLAAAMPDAVHQSQQAFREVLNALSRPGQVCNVGPALPGVALGGAMARLLLSLTDDETPVWWQQDDAPSQYWLRFHTGAPVTTLPELASFAVVRASQDGLNLNAFAAGTATSPEFSTTVLIELPALHGGAPTQGRGPGIKHSCQLDLAGLPVGFWAQWQANHAAFPQGVDIIFTCGDRCLGLPRTTRVQRLERV</sequence>
<keyword evidence="2" id="KW-1185">Reference proteome</keyword>
<dbReference type="Pfam" id="PF05845">
    <property type="entry name" value="PhnH"/>
    <property type="match status" value="1"/>
</dbReference>
<dbReference type="InterPro" id="IPR038058">
    <property type="entry name" value="PhnH-like_sp"/>
</dbReference>
<protein>
    <submittedName>
        <fullName evidence="1">Phosphonate C-P lyase system protein</fullName>
    </submittedName>
</protein>
<dbReference type="Proteomes" id="UP000185911">
    <property type="component" value="Unassembled WGS sequence"/>
</dbReference>
<dbReference type="SUPFAM" id="SSF159709">
    <property type="entry name" value="PhnH-like"/>
    <property type="match status" value="1"/>
</dbReference>
<dbReference type="GO" id="GO:0019634">
    <property type="term" value="P:organic phosphonate metabolic process"/>
    <property type="evidence" value="ECO:0007669"/>
    <property type="project" value="InterPro"/>
</dbReference>
<accession>A0A1Q8YJN7</accession>
<comment type="caution">
    <text evidence="1">The sequence shown here is derived from an EMBL/GenBank/DDBJ whole genome shotgun (WGS) entry which is preliminary data.</text>
</comment>
<dbReference type="Gene3D" id="3.40.50.11310">
    <property type="entry name" value="Bacterial phosphonate metabolism protein PhnH"/>
    <property type="match status" value="1"/>
</dbReference>
<dbReference type="STRING" id="81479.RA876_16625"/>
<dbReference type="EMBL" id="MSYM01000005">
    <property type="protein sequence ID" value="OLP08232.1"/>
    <property type="molecule type" value="Genomic_DNA"/>
</dbReference>
<evidence type="ECO:0000313" key="2">
    <source>
        <dbReference type="Proteomes" id="UP000185911"/>
    </source>
</evidence>
<dbReference type="RefSeq" id="WP_075585116.1">
    <property type="nucleotide sequence ID" value="NZ_MSYM01000005.1"/>
</dbReference>